<organism evidence="8 9">
    <name type="scientific">Maudiozyma humilis</name>
    <name type="common">Sour dough yeast</name>
    <name type="synonym">Kazachstania humilis</name>
    <dbReference type="NCBI Taxonomy" id="51915"/>
    <lineage>
        <taxon>Eukaryota</taxon>
        <taxon>Fungi</taxon>
        <taxon>Dikarya</taxon>
        <taxon>Ascomycota</taxon>
        <taxon>Saccharomycotina</taxon>
        <taxon>Saccharomycetes</taxon>
        <taxon>Saccharomycetales</taxon>
        <taxon>Saccharomycetaceae</taxon>
        <taxon>Maudiozyma</taxon>
    </lineage>
</organism>
<dbReference type="InterPro" id="IPR001494">
    <property type="entry name" value="Importin-beta_N"/>
</dbReference>
<gene>
    <name evidence="8" type="ORF">DAKH74_031910</name>
</gene>
<dbReference type="SUPFAM" id="SSF48371">
    <property type="entry name" value="ARM repeat"/>
    <property type="match status" value="1"/>
</dbReference>
<evidence type="ECO:0000256" key="1">
    <source>
        <dbReference type="ARBA" id="ARBA00004123"/>
    </source>
</evidence>
<proteinExistence type="predicted"/>
<comment type="subcellular location">
    <subcellularLocation>
        <location evidence="2">Cytoplasm</location>
    </subcellularLocation>
    <subcellularLocation>
        <location evidence="1">Nucleus</location>
    </subcellularLocation>
</comment>
<dbReference type="InterPro" id="IPR016024">
    <property type="entry name" value="ARM-type_fold"/>
</dbReference>
<dbReference type="EMBL" id="BTGD01000008">
    <property type="protein sequence ID" value="GMM56575.1"/>
    <property type="molecule type" value="Genomic_DNA"/>
</dbReference>
<keyword evidence="6" id="KW-0539">Nucleus</keyword>
<protein>
    <submittedName>
        <fullName evidence="8">Nmd5 protein</fullName>
    </submittedName>
</protein>
<reference evidence="8 9" key="1">
    <citation type="journal article" date="2023" name="Elife">
        <title>Identification of key yeast species and microbe-microbe interactions impacting larval growth of Drosophila in the wild.</title>
        <authorList>
            <person name="Mure A."/>
            <person name="Sugiura Y."/>
            <person name="Maeda R."/>
            <person name="Honda K."/>
            <person name="Sakurai N."/>
            <person name="Takahashi Y."/>
            <person name="Watada M."/>
            <person name="Katoh T."/>
            <person name="Gotoh A."/>
            <person name="Gotoh Y."/>
            <person name="Taniguchi I."/>
            <person name="Nakamura K."/>
            <person name="Hayashi T."/>
            <person name="Katayama T."/>
            <person name="Uemura T."/>
            <person name="Hattori Y."/>
        </authorList>
    </citation>
    <scope>NUCLEOTIDE SEQUENCE [LARGE SCALE GENOMIC DNA]</scope>
    <source>
        <strain evidence="8 9">KH-74</strain>
    </source>
</reference>
<dbReference type="GO" id="GO:0005635">
    <property type="term" value="C:nuclear envelope"/>
    <property type="evidence" value="ECO:0007669"/>
    <property type="project" value="TreeGrafter"/>
</dbReference>
<evidence type="ECO:0000256" key="6">
    <source>
        <dbReference type="ARBA" id="ARBA00023242"/>
    </source>
</evidence>
<comment type="caution">
    <text evidence="8">The sequence shown here is derived from an EMBL/GenBank/DDBJ whole genome shotgun (WGS) entry which is preliminary data.</text>
</comment>
<keyword evidence="9" id="KW-1185">Reference proteome</keyword>
<keyword evidence="4" id="KW-0963">Cytoplasm</keyword>
<dbReference type="InterPro" id="IPR011989">
    <property type="entry name" value="ARM-like"/>
</dbReference>
<evidence type="ECO:0000256" key="4">
    <source>
        <dbReference type="ARBA" id="ARBA00022490"/>
    </source>
</evidence>
<evidence type="ECO:0000313" key="8">
    <source>
        <dbReference type="EMBL" id="GMM56575.1"/>
    </source>
</evidence>
<dbReference type="Proteomes" id="UP001377567">
    <property type="component" value="Unassembled WGS sequence"/>
</dbReference>
<dbReference type="GO" id="GO:0031267">
    <property type="term" value="F:small GTPase binding"/>
    <property type="evidence" value="ECO:0007669"/>
    <property type="project" value="InterPro"/>
</dbReference>
<evidence type="ECO:0000313" key="9">
    <source>
        <dbReference type="Proteomes" id="UP001377567"/>
    </source>
</evidence>
<name>A0AAV5RY76_MAUHU</name>
<sequence length="1052" mass="119679">MDANALLQCFAHTLDQDFNTRTNAEAQLKTASRTPGFLGACLDIIASAEVPENIKLSASLYFKNKIIYGWIVSEYSTSKNELLNYAVDNDEKPVVKDMLIQTMLACAHNAPHCLKALRPALKTIISEEYPKRHWDTLLPKSLELLSNSDIDVAFVGLICLSEIFRTYRWKENDDRQELESLILEYFPALLTYANDQLMQDGKNMNDQKIGELLKLVTKIYKFVTYHDLPFTLQRPEFFVPWANLFVSIIQHPLPESVMAIADPDERKNNPWVKCKKWSYANLFRLFYRYASTSLSRKFEYNEFKTMFIDEFLPQLLNLLFEQIEQWGSGSIWLSNESLYFILSFLEQAVTQKSPWKLINSHYTVILRHVIFPLLRPTEETLEEFENDPQEYIHRNLELWNDDYSPDIEAISLLITAVNKRGKTTLQPTLEFVIETLQSNVGDFHSISLESAVNIEAALKIFSNIVDKLTSQDSPYASEIEGFMKTFVLPFFGSSYGFLQSRVCEVCSKLGMLEFKDQSTIETIYLGITNCLNDTSDSLPVNLSAALALQTYIQDPYFQQAIAPSVVPIMQKLLTLSNEFESDSISGVMQEFVEQFSNQLQPFGVELINNLIQQFLKLAIDLNDAANIDPTSLMNGDVPDESGKQMAALGILSTIISILLSFENSKEIVRSLEQSFYSVAEFILKNDIDDFYREVCEFYENSTFLLREISPVTWKVLELIGESNRKDESMIAYYLEDFMLIFNNVLVYGSDELKKNDFYCRIFYEIYANTGVNEDSDFDELNTIFDFSQKVILALGQQVPQTNREAFLNDATSSLALNKGSLKSNIVFGVTTFNVIIASCISAPLETLQYVHAKGFFNMFFDTWLTSYAANYKRTYDIKLSIMALLSITGGVDASQLSALGVDTILSSIGSTLSQLICKYPQAELELKAKRQEFSSSGFETDFQNNWDDTVELNDDDEEGGADEDNFETLLEELKKQQDGISFVDGISFGDEETFDDLEEDPLTKSILDDIDIISLFKNSVELLQQNNTSIYNVAFGSVTPEQQQQLSRVLGA</sequence>
<accession>A0AAV5RY76</accession>
<dbReference type="PANTHER" id="PTHR10997">
    <property type="entry name" value="IMPORTIN-7, 8, 11"/>
    <property type="match status" value="1"/>
</dbReference>
<evidence type="ECO:0000259" key="7">
    <source>
        <dbReference type="PROSITE" id="PS50166"/>
    </source>
</evidence>
<dbReference type="PANTHER" id="PTHR10997:SF18">
    <property type="entry name" value="D-IMPORTIN 7_RANBP7"/>
    <property type="match status" value="1"/>
</dbReference>
<dbReference type="FunFam" id="1.25.10.10:FF:000244">
    <property type="entry name" value="Nonsense-mediated mRNA decay protein"/>
    <property type="match status" value="1"/>
</dbReference>
<dbReference type="AlphaFoldDB" id="A0AAV5RY76"/>
<keyword evidence="3" id="KW-0813">Transport</keyword>
<dbReference type="PROSITE" id="PS50166">
    <property type="entry name" value="IMPORTIN_B_NT"/>
    <property type="match status" value="1"/>
</dbReference>
<dbReference type="Gene3D" id="1.25.10.10">
    <property type="entry name" value="Leucine-rich Repeat Variant"/>
    <property type="match status" value="1"/>
</dbReference>
<keyword evidence="5" id="KW-0653">Protein transport</keyword>
<evidence type="ECO:0000256" key="3">
    <source>
        <dbReference type="ARBA" id="ARBA00022448"/>
    </source>
</evidence>
<evidence type="ECO:0000256" key="5">
    <source>
        <dbReference type="ARBA" id="ARBA00022927"/>
    </source>
</evidence>
<dbReference type="SMART" id="SM00913">
    <property type="entry name" value="IBN_N"/>
    <property type="match status" value="1"/>
</dbReference>
<dbReference type="GO" id="GO:0006606">
    <property type="term" value="P:protein import into nucleus"/>
    <property type="evidence" value="ECO:0007669"/>
    <property type="project" value="TreeGrafter"/>
</dbReference>
<evidence type="ECO:0000256" key="2">
    <source>
        <dbReference type="ARBA" id="ARBA00004496"/>
    </source>
</evidence>
<feature type="domain" description="Importin N-terminal" evidence="7">
    <location>
        <begin position="24"/>
        <end position="105"/>
    </location>
</feature>
<dbReference type="Pfam" id="PF03810">
    <property type="entry name" value="IBN_N"/>
    <property type="match status" value="1"/>
</dbReference>
<dbReference type="GO" id="GO:0005829">
    <property type="term" value="C:cytosol"/>
    <property type="evidence" value="ECO:0007669"/>
    <property type="project" value="TreeGrafter"/>
</dbReference>